<reference evidence="4 5" key="1">
    <citation type="journal article" date="2013" name="Nat. Genet.">
        <title>The high-quality draft genome of peach (Prunus persica) identifies unique patterns of genetic diversity, domestication and genome evolution.</title>
        <authorList>
            <consortium name="International Peach Genome Initiative"/>
            <person name="Verde I."/>
            <person name="Abbott A.G."/>
            <person name="Scalabrin S."/>
            <person name="Jung S."/>
            <person name="Shu S."/>
            <person name="Marroni F."/>
            <person name="Zhebentyayeva T."/>
            <person name="Dettori M.T."/>
            <person name="Grimwood J."/>
            <person name="Cattonaro F."/>
            <person name="Zuccolo A."/>
            <person name="Rossini L."/>
            <person name="Jenkins J."/>
            <person name="Vendramin E."/>
            <person name="Meisel L.A."/>
            <person name="Decroocq V."/>
            <person name="Sosinski B."/>
            <person name="Prochnik S."/>
            <person name="Mitros T."/>
            <person name="Policriti A."/>
            <person name="Cipriani G."/>
            <person name="Dondini L."/>
            <person name="Ficklin S."/>
            <person name="Goodstein D.M."/>
            <person name="Xuan P."/>
            <person name="Del Fabbro C."/>
            <person name="Aramini V."/>
            <person name="Copetti D."/>
            <person name="Gonzalez S."/>
            <person name="Horner D.S."/>
            <person name="Falchi R."/>
            <person name="Lucas S."/>
            <person name="Mica E."/>
            <person name="Maldonado J."/>
            <person name="Lazzari B."/>
            <person name="Bielenberg D."/>
            <person name="Pirona R."/>
            <person name="Miculan M."/>
            <person name="Barakat A."/>
            <person name="Testolin R."/>
            <person name="Stella A."/>
            <person name="Tartarini S."/>
            <person name="Tonutti P."/>
            <person name="Arus P."/>
            <person name="Orellana A."/>
            <person name="Wells C."/>
            <person name="Main D."/>
            <person name="Vizzotto G."/>
            <person name="Silva H."/>
            <person name="Salamini F."/>
            <person name="Schmutz J."/>
            <person name="Morgante M."/>
            <person name="Rokhsar D.S."/>
        </authorList>
    </citation>
    <scope>NUCLEOTIDE SEQUENCE [LARGE SCALE GENOMIC DNA]</scope>
    <source>
        <strain evidence="5">cv. Nemared</strain>
    </source>
</reference>
<dbReference type="STRING" id="3760.A0A251N3Y7"/>
<dbReference type="PANTHER" id="PTHR35743:SF1">
    <property type="entry name" value="NODULIN HOMEOBOX"/>
    <property type="match status" value="1"/>
</dbReference>
<feature type="region of interest" description="Disordered" evidence="1">
    <location>
        <begin position="1"/>
        <end position="100"/>
    </location>
</feature>
<proteinExistence type="predicted"/>
<feature type="compositionally biased region" description="Polar residues" evidence="1">
    <location>
        <begin position="52"/>
        <end position="64"/>
    </location>
</feature>
<dbReference type="Gramene" id="ONH94056">
    <property type="protein sequence ID" value="ONH94056"/>
    <property type="gene ID" value="PRUPE_8G267900"/>
</dbReference>
<organism evidence="4 5">
    <name type="scientific">Prunus persica</name>
    <name type="common">Peach</name>
    <name type="synonym">Amygdalus persica</name>
    <dbReference type="NCBI Taxonomy" id="3760"/>
    <lineage>
        <taxon>Eukaryota</taxon>
        <taxon>Viridiplantae</taxon>
        <taxon>Streptophyta</taxon>
        <taxon>Embryophyta</taxon>
        <taxon>Tracheophyta</taxon>
        <taxon>Spermatophyta</taxon>
        <taxon>Magnoliopsida</taxon>
        <taxon>eudicotyledons</taxon>
        <taxon>Gunneridae</taxon>
        <taxon>Pentapetalae</taxon>
        <taxon>rosids</taxon>
        <taxon>fabids</taxon>
        <taxon>Rosales</taxon>
        <taxon>Rosaceae</taxon>
        <taxon>Amygdaloideae</taxon>
        <taxon>Amygdaleae</taxon>
        <taxon>Prunus</taxon>
    </lineage>
</organism>
<sequence>MSENSAFQDVDQVDANSEHMDQGNDVMREDKGISGGSASGRFGAIDLDAHNVETSGSDTSSTRGKNAVDQMENSEFPKPSAHIKESGYGGTAEDEKVETVQCEEKQRRKRKRTIMNDTQVELIERALLDEPDMQRNAASIQSWAEKLSFHGSEVTCPQLKNCTMFMCKIFSHRTNHYPTAVNIWMVACYENIMFLCLRRLNNRKARLARTAKDVRPAPEADNALQDKQGGRGLRSNNSPDTPGGDASSQLNVRRDHQIMLRTGIREISETNVAEAAAPRGPAEFDLCKQGDSIGLMGANGEEIGRGKVFQVRGQWYGRNLEELRAYVVDVKDLKARRATRLPHPSVATGVSFEEAETKIGVMRVLWDSNMTFTLRPKRAM</sequence>
<accession>A0A251N3Y7</accession>
<reference evidence="4" key="2">
    <citation type="submission" date="2016-12" db="EMBL/GenBank/DDBJ databases">
        <title>WGS assembly of Prunus persica.</title>
        <authorList>
            <person name="Verde I."/>
            <person name="Jenkins J."/>
            <person name="Dondini L."/>
            <person name="Micali S."/>
            <person name="Pagliarani G."/>
            <person name="Vendramin E."/>
            <person name="Paris R."/>
            <person name="Aramini V."/>
            <person name="Gazza L."/>
            <person name="Rossini L."/>
            <person name="Bassi D."/>
            <person name="Troggio M."/>
            <person name="Shu S."/>
            <person name="Grimwood J.H."/>
            <person name="Tartarini S."/>
            <person name="Dettori M.T."/>
            <person name="Schmutz J."/>
        </authorList>
    </citation>
    <scope>NUCLEOTIDE SEQUENCE</scope>
</reference>
<evidence type="ECO:0000256" key="1">
    <source>
        <dbReference type="SAM" id="MobiDB-lite"/>
    </source>
</evidence>
<feature type="compositionally biased region" description="Polar residues" evidence="1">
    <location>
        <begin position="234"/>
        <end position="251"/>
    </location>
</feature>
<dbReference type="Pfam" id="PF24679">
    <property type="entry name" value="Nodulin_C"/>
    <property type="match status" value="1"/>
</dbReference>
<dbReference type="Gramene" id="ONH94055">
    <property type="protein sequence ID" value="ONH94055"/>
    <property type="gene ID" value="PRUPE_8G267900"/>
</dbReference>
<dbReference type="InterPro" id="IPR056559">
    <property type="entry name" value="NDX_C"/>
</dbReference>
<dbReference type="Pfam" id="PF24426">
    <property type="entry name" value="HTH_NDX"/>
    <property type="match status" value="1"/>
</dbReference>
<evidence type="ECO:0000259" key="2">
    <source>
        <dbReference type="Pfam" id="PF24426"/>
    </source>
</evidence>
<dbReference type="AlphaFoldDB" id="A0A251N3Y7"/>
<feature type="domain" description="Nodulin homeobox homeobox-like" evidence="2">
    <location>
        <begin position="115"/>
        <end position="161"/>
    </location>
</feature>
<name>A0A251N3Y7_PRUPE</name>
<dbReference type="Proteomes" id="UP000006882">
    <property type="component" value="Chromosome G8"/>
</dbReference>
<evidence type="ECO:0000259" key="3">
    <source>
        <dbReference type="Pfam" id="PF24679"/>
    </source>
</evidence>
<dbReference type="InterPro" id="IPR056560">
    <property type="entry name" value="HTH_NDX"/>
</dbReference>
<keyword evidence="5" id="KW-1185">Reference proteome</keyword>
<feature type="region of interest" description="Disordered" evidence="1">
    <location>
        <begin position="209"/>
        <end position="252"/>
    </location>
</feature>
<dbReference type="GO" id="GO:0009908">
    <property type="term" value="P:flower development"/>
    <property type="evidence" value="ECO:0007669"/>
    <property type="project" value="InterPro"/>
</dbReference>
<gene>
    <name evidence="4" type="ORF">PRUPE_8G267900</name>
</gene>
<evidence type="ECO:0000313" key="4">
    <source>
        <dbReference type="EMBL" id="ONH94055.1"/>
    </source>
</evidence>
<dbReference type="EMBL" id="CM007658">
    <property type="protein sequence ID" value="ONH94056.1"/>
    <property type="molecule type" value="Genomic_DNA"/>
</dbReference>
<dbReference type="EMBL" id="CM007658">
    <property type="protein sequence ID" value="ONH94055.1"/>
    <property type="molecule type" value="Genomic_DNA"/>
</dbReference>
<dbReference type="PANTHER" id="PTHR35743">
    <property type="entry name" value="NODULIN HOMEOBOX"/>
    <property type="match status" value="1"/>
</dbReference>
<feature type="domain" description="Nodulin homeobox C-terminal" evidence="3">
    <location>
        <begin position="287"/>
        <end position="370"/>
    </location>
</feature>
<dbReference type="GO" id="GO:0003697">
    <property type="term" value="F:single-stranded DNA binding"/>
    <property type="evidence" value="ECO:0007669"/>
    <property type="project" value="InterPro"/>
</dbReference>
<evidence type="ECO:0000313" key="5">
    <source>
        <dbReference type="Proteomes" id="UP000006882"/>
    </source>
</evidence>
<dbReference type="InterPro" id="IPR039325">
    <property type="entry name" value="NDX"/>
</dbReference>
<feature type="compositionally biased region" description="Basic and acidic residues" evidence="1">
    <location>
        <begin position="16"/>
        <end position="32"/>
    </location>
</feature>
<protein>
    <submittedName>
        <fullName evidence="4">Uncharacterized protein</fullName>
    </submittedName>
</protein>